<proteinExistence type="predicted"/>
<keyword evidence="2" id="KW-1185">Reference proteome</keyword>
<evidence type="ECO:0000313" key="2">
    <source>
        <dbReference type="Proteomes" id="UP000594262"/>
    </source>
</evidence>
<dbReference type="AlphaFoldDB" id="A0A7M5UY34"/>
<evidence type="ECO:0000313" key="1">
    <source>
        <dbReference type="EnsemblMetazoa" id="CLYHEMP000336.1"/>
    </source>
</evidence>
<reference evidence="1" key="1">
    <citation type="submission" date="2021-01" db="UniProtKB">
        <authorList>
            <consortium name="EnsemblMetazoa"/>
        </authorList>
    </citation>
    <scope>IDENTIFICATION</scope>
</reference>
<protein>
    <submittedName>
        <fullName evidence="1">Uncharacterized protein</fullName>
    </submittedName>
</protein>
<organism evidence="1 2">
    <name type="scientific">Clytia hemisphaerica</name>
    <dbReference type="NCBI Taxonomy" id="252671"/>
    <lineage>
        <taxon>Eukaryota</taxon>
        <taxon>Metazoa</taxon>
        <taxon>Cnidaria</taxon>
        <taxon>Hydrozoa</taxon>
        <taxon>Hydroidolina</taxon>
        <taxon>Leptothecata</taxon>
        <taxon>Obeliida</taxon>
        <taxon>Clytiidae</taxon>
        <taxon>Clytia</taxon>
    </lineage>
</organism>
<dbReference type="EnsemblMetazoa" id="CLYHEMT000336.1">
    <property type="protein sequence ID" value="CLYHEMP000336.1"/>
    <property type="gene ID" value="CLYHEMG000336"/>
</dbReference>
<dbReference type="Proteomes" id="UP000594262">
    <property type="component" value="Unplaced"/>
</dbReference>
<name>A0A7M5UY34_9CNID</name>
<accession>A0A7M5UY34</accession>
<sequence length="224" mass="25729">QPRPLRFIGFLMLTPWRLSATRIKPWIHEDTVAKSIHSSNSLIFLQEQNMKIYFGCLFVILSVNQIGCYPSSNQNSERELVRRIYKTVHPNPHYQVNEIQRVKEALKRRVLENVHRVDSLKASLKRVLGQDAGNGFHMSSSKIFQKKRSKARLPHSYMFRKRQNSPGALGLWGREVEAPGDIGPPGIWGDVVPDETRKDKPGAVQGLWGKDERVIRALLKTLKR</sequence>